<reference evidence="8" key="1">
    <citation type="submission" date="2021-02" db="EMBL/GenBank/DDBJ databases">
        <authorList>
            <person name="Nowell W R."/>
        </authorList>
    </citation>
    <scope>NUCLEOTIDE SEQUENCE</scope>
</reference>
<keyword evidence="4" id="KW-0949">S-adenosyl-L-methionine</keyword>
<keyword evidence="10" id="KW-1185">Reference proteome</keyword>
<dbReference type="InterPro" id="IPR004875">
    <property type="entry name" value="DDE_SF_endonuclease_dom"/>
</dbReference>
<dbReference type="SUPFAM" id="SSF46689">
    <property type="entry name" value="Homeodomain-like"/>
    <property type="match status" value="1"/>
</dbReference>
<name>A0A819IGQ5_9BILA</name>
<evidence type="ECO:0000256" key="4">
    <source>
        <dbReference type="ARBA" id="ARBA00022691"/>
    </source>
</evidence>
<keyword evidence="3" id="KW-0808">Transferase</keyword>
<evidence type="ECO:0000313" key="8">
    <source>
        <dbReference type="EMBL" id="CAF3914546.1"/>
    </source>
</evidence>
<dbReference type="EMBL" id="CAJOBG010000761">
    <property type="protein sequence ID" value="CAF3854923.1"/>
    <property type="molecule type" value="Genomic_DNA"/>
</dbReference>
<dbReference type="GO" id="GO:0008168">
    <property type="term" value="F:methyltransferase activity"/>
    <property type="evidence" value="ECO:0007669"/>
    <property type="project" value="UniProtKB-KW"/>
</dbReference>
<accession>A0A819IGQ5</accession>
<dbReference type="Proteomes" id="UP000663866">
    <property type="component" value="Unassembled WGS sequence"/>
</dbReference>
<evidence type="ECO:0000259" key="6">
    <source>
        <dbReference type="PROSITE" id="PS51253"/>
    </source>
</evidence>
<dbReference type="Pfam" id="PF03732">
    <property type="entry name" value="Retrotrans_gag"/>
    <property type="match status" value="1"/>
</dbReference>
<dbReference type="GO" id="GO:0003677">
    <property type="term" value="F:DNA binding"/>
    <property type="evidence" value="ECO:0007669"/>
    <property type="project" value="UniProtKB-KW"/>
</dbReference>
<dbReference type="SUPFAM" id="SSF53335">
    <property type="entry name" value="S-adenosyl-L-methionine-dependent methyltransferases"/>
    <property type="match status" value="1"/>
</dbReference>
<dbReference type="PANTHER" id="PTHR19303">
    <property type="entry name" value="TRANSPOSON"/>
    <property type="match status" value="1"/>
</dbReference>
<dbReference type="EMBL" id="CAJOBF010001112">
    <property type="protein sequence ID" value="CAF3914546.1"/>
    <property type="molecule type" value="Genomic_DNA"/>
</dbReference>
<sequence length="891" mass="102834">MVDTNNTEIKSENHLTKNDYINHFNPTVYLNQFFAVQNTNSPTTLVEEWKDNKLNVFDWKTYFNFILDKIPQDNDKNLVEYETKLRQALINGKLFRCDVNGENSLFVDCDEPEDKFDMIYTKLCLEAACSTSDVLQRTMNRFTELLKPGGMPHYKERGLSHRDLRDKFQVSIGAVSNILKRKHEYMSDYETNLNRNVKRKVNQDFRQIINDSVYEWFIAQRAKKIPVSGPILQEYARKIAQEIDGSSGFKASNGWLERFRNRYNVRFRIISGEAGNVNNDTIEDWKTRLTKILENSDPVDVYNCDETGLFFKLMPDRSLVVNNDDCIGGKKSKERFTVWLCTNWAGTVKLKPVVIGKAAKPRCFKNLDMTKLPVTWCSNSTAWMNSTLFTNWLCEFDKMIQKQERQILLFLDNAPVHPPDIKLTNITLKFFSANTTAVIQPLDQGIIRNFKAYYRRHLVQHIIANANRAYSTDDITTIRNTFKAAGFDKDVVSPDSTLIQTTFTNEDNVAQENKCLQELDNVLKHVTISGDVMSAVSFVSVDDDLPVFNQWNDGSEKRLVVDGISNDDTPNDDDLHIEEPPPSLSEAIKLLRRLHLLSTTQHPELHPYLTQLQSKLIDIYLDSNISKQRSIRDFFKPDQQQITTDNFDLTYNLPPRPILRLTAIIDIGAIKLSGDESENRATITPPSNISHNTSNLDEITYLEDTEQLFDTAQIPDSHKLDLIPYSLRGEARRWYKNTKATLTSWSIFIKELKEAFLSPFHDELAFKKLESYPQGINRPVRSFYNEVLKLCTETDPEMSESMKLRHLLKKAKPTLQYEIRKRKPTATKQFLEYAKESEELLQLSNIDTDVDKYDRNNSNSPKQITSTVTLARTNASNAHIDTIPLSTYDRK</sequence>
<evidence type="ECO:0000256" key="1">
    <source>
        <dbReference type="ARBA" id="ARBA00007996"/>
    </source>
</evidence>
<comment type="caution">
    <text evidence="8">The sequence shown here is derived from an EMBL/GenBank/DDBJ whole genome shotgun (WGS) entry which is preliminary data.</text>
</comment>
<dbReference type="Pfam" id="PF03184">
    <property type="entry name" value="DDE_1"/>
    <property type="match status" value="1"/>
</dbReference>
<protein>
    <recommendedName>
        <fullName evidence="6">HTH CENPB-type domain-containing protein</fullName>
    </recommendedName>
</protein>
<evidence type="ECO:0000313" key="9">
    <source>
        <dbReference type="Proteomes" id="UP000663842"/>
    </source>
</evidence>
<dbReference type="PROSITE" id="PS51253">
    <property type="entry name" value="HTH_CENPB"/>
    <property type="match status" value="1"/>
</dbReference>
<dbReference type="PANTHER" id="PTHR19303:SF73">
    <property type="entry name" value="PROTEIN PDC2"/>
    <property type="match status" value="1"/>
</dbReference>
<evidence type="ECO:0000313" key="7">
    <source>
        <dbReference type="EMBL" id="CAF3854923.1"/>
    </source>
</evidence>
<gene>
    <name evidence="7" type="ORF">OVN521_LOCUS7052</name>
    <name evidence="8" type="ORF">UXM345_LOCUS11268</name>
</gene>
<evidence type="ECO:0000256" key="5">
    <source>
        <dbReference type="ARBA" id="ARBA00023125"/>
    </source>
</evidence>
<evidence type="ECO:0000256" key="3">
    <source>
        <dbReference type="ARBA" id="ARBA00022679"/>
    </source>
</evidence>
<dbReference type="Proteomes" id="UP000663842">
    <property type="component" value="Unassembled WGS sequence"/>
</dbReference>
<proteinExistence type="inferred from homology"/>
<dbReference type="GO" id="GO:0032259">
    <property type="term" value="P:methylation"/>
    <property type="evidence" value="ECO:0007669"/>
    <property type="project" value="UniProtKB-KW"/>
</dbReference>
<dbReference type="InterPro" id="IPR029063">
    <property type="entry name" value="SAM-dependent_MTases_sf"/>
</dbReference>
<dbReference type="Pfam" id="PF01234">
    <property type="entry name" value="NNMT_PNMT_TEMT"/>
    <property type="match status" value="1"/>
</dbReference>
<dbReference type="InterPro" id="IPR005162">
    <property type="entry name" value="Retrotrans_gag_dom"/>
</dbReference>
<evidence type="ECO:0000256" key="2">
    <source>
        <dbReference type="ARBA" id="ARBA00022603"/>
    </source>
</evidence>
<comment type="similarity">
    <text evidence="1">Belongs to the class I-like SAM-binding methyltransferase superfamily. NNMT/PNMT/TEMT family.</text>
</comment>
<dbReference type="InterPro" id="IPR009057">
    <property type="entry name" value="Homeodomain-like_sf"/>
</dbReference>
<dbReference type="AlphaFoldDB" id="A0A819IGQ5"/>
<dbReference type="Gene3D" id="1.10.10.60">
    <property type="entry name" value="Homeodomain-like"/>
    <property type="match status" value="1"/>
</dbReference>
<keyword evidence="5" id="KW-0238">DNA-binding</keyword>
<dbReference type="InterPro" id="IPR000940">
    <property type="entry name" value="NNMT_TEMT_trans"/>
</dbReference>
<dbReference type="InterPro" id="IPR006600">
    <property type="entry name" value="HTH_CenpB_DNA-bd_dom"/>
</dbReference>
<dbReference type="GO" id="GO:0005634">
    <property type="term" value="C:nucleus"/>
    <property type="evidence" value="ECO:0007669"/>
    <property type="project" value="TreeGrafter"/>
</dbReference>
<keyword evidence="2" id="KW-0489">Methyltransferase</keyword>
<dbReference type="Pfam" id="PF03221">
    <property type="entry name" value="HTH_Tnp_Tc5"/>
    <property type="match status" value="1"/>
</dbReference>
<organism evidence="8 9">
    <name type="scientific">Rotaria magnacalcarata</name>
    <dbReference type="NCBI Taxonomy" id="392030"/>
    <lineage>
        <taxon>Eukaryota</taxon>
        <taxon>Metazoa</taxon>
        <taxon>Spiralia</taxon>
        <taxon>Gnathifera</taxon>
        <taxon>Rotifera</taxon>
        <taxon>Eurotatoria</taxon>
        <taxon>Bdelloidea</taxon>
        <taxon>Philodinida</taxon>
        <taxon>Philodinidae</taxon>
        <taxon>Rotaria</taxon>
    </lineage>
</organism>
<dbReference type="SMART" id="SM00674">
    <property type="entry name" value="CENPB"/>
    <property type="match status" value="1"/>
</dbReference>
<evidence type="ECO:0000313" key="10">
    <source>
        <dbReference type="Proteomes" id="UP000663866"/>
    </source>
</evidence>
<feature type="domain" description="HTH CENPB-type" evidence="6">
    <location>
        <begin position="197"/>
        <end position="269"/>
    </location>
</feature>
<dbReference type="Gene3D" id="3.40.50.150">
    <property type="entry name" value="Vaccinia Virus protein VP39"/>
    <property type="match status" value="1"/>
</dbReference>
<dbReference type="InterPro" id="IPR050863">
    <property type="entry name" value="CenT-Element_Derived"/>
</dbReference>